<sequence length="401" mass="48756">MGGFGLMNLRHQLNGRRAKFIYYLFQDRNQWHSQYLVEKIQFYITQIIDHLQLVPTEMIRETFFSHTVNGITAFYPRTQDENKQISFPWWQILDGTFTKWLMKNKDSNNRIQALNLPNLEKDEVLDTWQLISHIIPSKNDELNLGNFFNNMEKHWIQSWFEVLTVKDNEYDKVDFQIMNKHQIYTQQIKRIDKAKEALLKNMQDVEGEKIQLESFKHYNKKKYRESGNFIMRPSLQIIVDNTNRNIKSNWKNMWIKLYMNQKKNPGILEWLHRFILGHLTVRRCVRLKPQYPNRLDPKCCLCLKEEEDTTHIYTKCEVSKEIWKLISESQTELPSIEEFYMPISNKPEELLDKSRFIEFIYLMRGKRRYSTEKIEGEITGEFLEHYKTRFMMKKKRLRKYY</sequence>
<gene>
    <name evidence="1" type="ORF">BN7_6142</name>
</gene>
<evidence type="ECO:0008006" key="3">
    <source>
        <dbReference type="Google" id="ProtNLM"/>
    </source>
</evidence>
<reference evidence="1 2" key="1">
    <citation type="journal article" date="2012" name="Eukaryot. Cell">
        <title>Draft genome sequence of Wickerhamomyces ciferrii NRRL Y-1031 F-60-10.</title>
        <authorList>
            <person name="Schneider J."/>
            <person name="Andrea H."/>
            <person name="Blom J."/>
            <person name="Jaenicke S."/>
            <person name="Ruckert C."/>
            <person name="Schorsch C."/>
            <person name="Szczepanowski R."/>
            <person name="Farwick M."/>
            <person name="Goesmann A."/>
            <person name="Puhler A."/>
            <person name="Schaffer S."/>
            <person name="Tauch A."/>
            <person name="Kohler T."/>
            <person name="Brinkrolf K."/>
        </authorList>
    </citation>
    <scope>NUCLEOTIDE SEQUENCE [LARGE SCALE GENOMIC DNA]</scope>
    <source>
        <strain evidence="2">ATCC 14091 / BCRC 22168 / CBS 111 / JCM 3599 / NBRC 0793 / NRRL Y-1031 F-60-10</strain>
    </source>
</reference>
<keyword evidence="2" id="KW-1185">Reference proteome</keyword>
<proteinExistence type="predicted"/>
<dbReference type="InParanoid" id="K0KYR2"/>
<evidence type="ECO:0000313" key="2">
    <source>
        <dbReference type="Proteomes" id="UP000009328"/>
    </source>
</evidence>
<accession>K0KYR2</accession>
<name>K0KYR2_WICCF</name>
<organism evidence="1 2">
    <name type="scientific">Wickerhamomyces ciferrii (strain ATCC 14091 / BCRC 22168 / CBS 111 / JCM 3599 / NBRC 0793 / NRRL Y-1031 F-60-10)</name>
    <name type="common">Yeast</name>
    <name type="synonym">Pichia ciferrii</name>
    <dbReference type="NCBI Taxonomy" id="1206466"/>
    <lineage>
        <taxon>Eukaryota</taxon>
        <taxon>Fungi</taxon>
        <taxon>Dikarya</taxon>
        <taxon>Ascomycota</taxon>
        <taxon>Saccharomycotina</taxon>
        <taxon>Saccharomycetes</taxon>
        <taxon>Phaffomycetales</taxon>
        <taxon>Wickerhamomycetaceae</taxon>
        <taxon>Wickerhamomyces</taxon>
    </lineage>
</organism>
<dbReference type="Proteomes" id="UP000009328">
    <property type="component" value="Unassembled WGS sequence"/>
</dbReference>
<evidence type="ECO:0000313" key="1">
    <source>
        <dbReference type="EMBL" id="CCH46549.1"/>
    </source>
</evidence>
<dbReference type="HOGENOM" id="CLU_687371_0_0_1"/>
<dbReference type="EMBL" id="CAIF01000253">
    <property type="protein sequence ID" value="CCH46549.1"/>
    <property type="molecule type" value="Genomic_DNA"/>
</dbReference>
<protein>
    <recommendedName>
        <fullName evidence="3">Reverse transcriptase zinc-binding domain-containing protein</fullName>
    </recommendedName>
</protein>
<comment type="caution">
    <text evidence="1">The sequence shown here is derived from an EMBL/GenBank/DDBJ whole genome shotgun (WGS) entry which is preliminary data.</text>
</comment>
<dbReference type="AlphaFoldDB" id="K0KYR2"/>